<dbReference type="SUPFAM" id="SSF51905">
    <property type="entry name" value="FAD/NAD(P)-binding domain"/>
    <property type="match status" value="1"/>
</dbReference>
<gene>
    <name evidence="8" type="ORF">NS258_14605</name>
</gene>
<dbReference type="SUPFAM" id="SSF54373">
    <property type="entry name" value="FAD-linked reductases, C-terminal domain"/>
    <property type="match status" value="1"/>
</dbReference>
<comment type="pathway">
    <text evidence="1">Plant hormone metabolism; auxin biosynthesis.</text>
</comment>
<evidence type="ECO:0000256" key="1">
    <source>
        <dbReference type="ARBA" id="ARBA00004814"/>
    </source>
</evidence>
<evidence type="ECO:0000259" key="7">
    <source>
        <dbReference type="Pfam" id="PF01593"/>
    </source>
</evidence>
<reference evidence="8 9" key="1">
    <citation type="journal article" date="2016" name="Front. Microbiol.">
        <title>Genomic Resource of Rice Seed Associated Bacteria.</title>
        <authorList>
            <person name="Midha S."/>
            <person name="Bansal K."/>
            <person name="Sharma S."/>
            <person name="Kumar N."/>
            <person name="Patil P.P."/>
            <person name="Chaudhry V."/>
            <person name="Patil P.B."/>
        </authorList>
    </citation>
    <scope>NUCLEOTIDE SEQUENCE [LARGE SCALE GENOMIC DNA]</scope>
    <source>
        <strain evidence="8 9">NS258</strain>
    </source>
</reference>
<organism evidence="8 9">
    <name type="scientific">Sphingomonas sanguinis</name>
    <dbReference type="NCBI Taxonomy" id="33051"/>
    <lineage>
        <taxon>Bacteria</taxon>
        <taxon>Pseudomonadati</taxon>
        <taxon>Pseudomonadota</taxon>
        <taxon>Alphaproteobacteria</taxon>
        <taxon>Sphingomonadales</taxon>
        <taxon>Sphingomonadaceae</taxon>
        <taxon>Sphingomonas</taxon>
    </lineage>
</organism>
<dbReference type="PATRIC" id="fig|33051.5.peg.459"/>
<dbReference type="Pfam" id="PF01593">
    <property type="entry name" value="Amino_oxidase"/>
    <property type="match status" value="2"/>
</dbReference>
<sequence length="411" mass="43559">MTGRTVVIGGGAAGIAAARTLHDAGRNVLLIEAADRLGGRAHSVRLPTGHVVDHGCGWLHSAKRNPWTAIAEQAGFTIDRRSPNWQVQWNDLGFPPDEKRASGEAYARFEEAAMAAFDGPDQPLSDFVDAHDPWRPMIDAISGYANGASLAEVSLHDWAAYENAATDDNWAVVEGYGTVVAHHASGLTVRIGVTATRIDHRGKTIRIETSAGTLEADQVIVAVPTTVLAEGKLTFDPPLPAKQDAASALPLGIADKVFLSVEGPLPWPAHAHLTGNPHGACTASHRLSPFGWPIVESFFGGPCAEALEENGAAAAFAIDELVVLLGSEWRRRFTPLDATHWRHVPLIGGSYSHARIGHAGARRTLAEPVDGRLFFAGEACSREDFSTAHGAYATGVAAAWAIVDESADPGL</sequence>
<evidence type="ECO:0000256" key="6">
    <source>
        <dbReference type="ARBA" id="ARBA00047321"/>
    </source>
</evidence>
<feature type="domain" description="Amine oxidase" evidence="7">
    <location>
        <begin position="13"/>
        <end position="84"/>
    </location>
</feature>
<accession>A0A147J5L7</accession>
<evidence type="ECO:0000256" key="2">
    <source>
        <dbReference type="ARBA" id="ARBA00005833"/>
    </source>
</evidence>
<dbReference type="InterPro" id="IPR050281">
    <property type="entry name" value="Flavin_monoamine_oxidase"/>
</dbReference>
<evidence type="ECO:0000313" key="8">
    <source>
        <dbReference type="EMBL" id="KTW09787.1"/>
    </source>
</evidence>
<comment type="similarity">
    <text evidence="2">Belongs to the tryptophan 2-monooxygenase family.</text>
</comment>
<proteinExistence type="inferred from homology"/>
<evidence type="ECO:0000313" key="9">
    <source>
        <dbReference type="Proteomes" id="UP000074410"/>
    </source>
</evidence>
<dbReference type="Proteomes" id="UP000074410">
    <property type="component" value="Unassembled WGS sequence"/>
</dbReference>
<dbReference type="GO" id="GO:0009851">
    <property type="term" value="P:auxin biosynthetic process"/>
    <property type="evidence" value="ECO:0007669"/>
    <property type="project" value="UniProtKB-KW"/>
</dbReference>
<comment type="caution">
    <text evidence="8">The sequence shown here is derived from an EMBL/GenBank/DDBJ whole genome shotgun (WGS) entry which is preliminary data.</text>
</comment>
<dbReference type="EC" id="1.13.12.3" evidence="3"/>
<name>A0A147J5L7_9SPHN</name>
<evidence type="ECO:0000256" key="5">
    <source>
        <dbReference type="ARBA" id="ARBA00023070"/>
    </source>
</evidence>
<dbReference type="GO" id="GO:0050361">
    <property type="term" value="F:tryptophan 2-monooxygenase activity"/>
    <property type="evidence" value="ECO:0007669"/>
    <property type="project" value="UniProtKB-EC"/>
</dbReference>
<protein>
    <recommendedName>
        <fullName evidence="4">Tryptophan 2-monooxygenase</fullName>
        <ecNumber evidence="3">1.13.12.3</ecNumber>
    </recommendedName>
</protein>
<evidence type="ECO:0000256" key="4">
    <source>
        <dbReference type="ARBA" id="ARBA00017871"/>
    </source>
</evidence>
<dbReference type="InterPro" id="IPR036188">
    <property type="entry name" value="FAD/NAD-bd_sf"/>
</dbReference>
<comment type="catalytic activity">
    <reaction evidence="6">
        <text>L-tryptophan + O2 = indole-3-acetamide + CO2 + H2O</text>
        <dbReference type="Rhea" id="RHEA:16165"/>
        <dbReference type="ChEBI" id="CHEBI:15377"/>
        <dbReference type="ChEBI" id="CHEBI:15379"/>
        <dbReference type="ChEBI" id="CHEBI:16031"/>
        <dbReference type="ChEBI" id="CHEBI:16526"/>
        <dbReference type="ChEBI" id="CHEBI:57912"/>
        <dbReference type="EC" id="1.13.12.3"/>
    </reaction>
</comment>
<dbReference type="InterPro" id="IPR002937">
    <property type="entry name" value="Amino_oxidase"/>
</dbReference>
<dbReference type="AlphaFoldDB" id="A0A147J5L7"/>
<dbReference type="PANTHER" id="PTHR10742:SF410">
    <property type="entry name" value="LYSINE-SPECIFIC HISTONE DEMETHYLASE 2"/>
    <property type="match status" value="1"/>
</dbReference>
<keyword evidence="5" id="KW-0073">Auxin biosynthesis</keyword>
<dbReference type="RefSeq" id="WP_058717785.1">
    <property type="nucleotide sequence ID" value="NZ_LDTC01000123.1"/>
</dbReference>
<dbReference type="PANTHER" id="PTHR10742">
    <property type="entry name" value="FLAVIN MONOAMINE OXIDASE"/>
    <property type="match status" value="1"/>
</dbReference>
<evidence type="ECO:0000256" key="3">
    <source>
        <dbReference type="ARBA" id="ARBA00012535"/>
    </source>
</evidence>
<dbReference type="EMBL" id="LDTC01000123">
    <property type="protein sequence ID" value="KTW09787.1"/>
    <property type="molecule type" value="Genomic_DNA"/>
</dbReference>
<dbReference type="Gene3D" id="3.50.50.60">
    <property type="entry name" value="FAD/NAD(P)-binding domain"/>
    <property type="match status" value="1"/>
</dbReference>
<feature type="domain" description="Amine oxidase" evidence="7">
    <location>
        <begin position="134"/>
        <end position="402"/>
    </location>
</feature>